<accession>A0A9W6BSA0</accession>
<evidence type="ECO:0000256" key="8">
    <source>
        <dbReference type="ARBA" id="ARBA00030609"/>
    </source>
</evidence>
<dbReference type="PIRSF" id="PIRSF028973">
    <property type="entry name" value="Scavenger_mRNA_decap_enz"/>
    <property type="match status" value="1"/>
</dbReference>
<evidence type="ECO:0000256" key="9">
    <source>
        <dbReference type="ARBA" id="ARBA00048222"/>
    </source>
</evidence>
<dbReference type="AlphaFoldDB" id="A0A9W6BSA0"/>
<dbReference type="SUPFAM" id="SSF54197">
    <property type="entry name" value="HIT-like"/>
    <property type="match status" value="1"/>
</dbReference>
<keyword evidence="13" id="KW-1185">Reference proteome</keyword>
<keyword evidence="6" id="KW-0539">Nucleus</keyword>
<dbReference type="PANTHER" id="PTHR12978:SF0">
    <property type="entry name" value="M7GPPPX DIPHOSPHATASE"/>
    <property type="match status" value="1"/>
</dbReference>
<dbReference type="InterPro" id="IPR036265">
    <property type="entry name" value="HIT-like_sf"/>
</dbReference>
<evidence type="ECO:0000256" key="11">
    <source>
        <dbReference type="PIRSR" id="PIRSR028973-2"/>
    </source>
</evidence>
<comment type="caution">
    <text evidence="12">The sequence shown here is derived from an EMBL/GenBank/DDBJ whole genome shotgun (WGS) entry which is preliminary data.</text>
</comment>
<dbReference type="GO" id="GO:0005634">
    <property type="term" value="C:nucleus"/>
    <property type="evidence" value="ECO:0007669"/>
    <property type="project" value="UniProtKB-SubCell"/>
</dbReference>
<feature type="binding site" evidence="11">
    <location>
        <begin position="243"/>
        <end position="254"/>
    </location>
    <ligand>
        <name>substrate</name>
    </ligand>
</feature>
<dbReference type="Pfam" id="PF05652">
    <property type="entry name" value="DcpS"/>
    <property type="match status" value="1"/>
</dbReference>
<comment type="similarity">
    <text evidence="2">Belongs to the HIT family.</text>
</comment>
<dbReference type="Pfam" id="PF11969">
    <property type="entry name" value="DcpS_C"/>
    <property type="match status" value="1"/>
</dbReference>
<reference evidence="12 13" key="1">
    <citation type="journal article" date="2023" name="Commun. Biol.">
        <title>Reorganization of the ancestral sex-determining regions during the evolution of trioecy in Pleodorina starrii.</title>
        <authorList>
            <person name="Takahashi K."/>
            <person name="Suzuki S."/>
            <person name="Kawai-Toyooka H."/>
            <person name="Yamamoto K."/>
            <person name="Hamaji T."/>
            <person name="Ootsuki R."/>
            <person name="Yamaguchi H."/>
            <person name="Kawachi M."/>
            <person name="Higashiyama T."/>
            <person name="Nozaki H."/>
        </authorList>
    </citation>
    <scope>NUCLEOTIDE SEQUENCE [LARGE SCALE GENOMIC DNA]</scope>
    <source>
        <strain evidence="12 13">NIES-4479</strain>
    </source>
</reference>
<evidence type="ECO:0000256" key="4">
    <source>
        <dbReference type="ARBA" id="ARBA00015636"/>
    </source>
</evidence>
<dbReference type="PANTHER" id="PTHR12978">
    <property type="entry name" value="HISTIDINE TRIAD HIT PROTEIN MEMBER"/>
    <property type="match status" value="1"/>
</dbReference>
<dbReference type="InterPro" id="IPR008594">
    <property type="entry name" value="DcpS/DCS2"/>
</dbReference>
<proteinExistence type="inferred from homology"/>
<dbReference type="GO" id="GO:0000340">
    <property type="term" value="F:RNA 7-methylguanosine cap binding"/>
    <property type="evidence" value="ECO:0007669"/>
    <property type="project" value="TreeGrafter"/>
</dbReference>
<evidence type="ECO:0000313" key="13">
    <source>
        <dbReference type="Proteomes" id="UP001165080"/>
    </source>
</evidence>
<feature type="binding site" evidence="11">
    <location>
        <position position="150"/>
    </location>
    <ligand>
        <name>substrate</name>
    </ligand>
</feature>
<organism evidence="12 13">
    <name type="scientific">Pleodorina starrii</name>
    <dbReference type="NCBI Taxonomy" id="330485"/>
    <lineage>
        <taxon>Eukaryota</taxon>
        <taxon>Viridiplantae</taxon>
        <taxon>Chlorophyta</taxon>
        <taxon>core chlorophytes</taxon>
        <taxon>Chlorophyceae</taxon>
        <taxon>CS clade</taxon>
        <taxon>Chlamydomonadales</taxon>
        <taxon>Volvocaceae</taxon>
        <taxon>Pleodorina</taxon>
    </lineage>
</organism>
<dbReference type="GO" id="GO:0140932">
    <property type="term" value="F:5'-(N(7)-methyl 5'-triphosphoguanosine)-[mRNA] diphosphatase activity"/>
    <property type="evidence" value="ECO:0007669"/>
    <property type="project" value="UniProtKB-EC"/>
</dbReference>
<dbReference type="OrthoDB" id="10264956at2759"/>
<protein>
    <recommendedName>
        <fullName evidence="4">m7GpppX diphosphatase</fullName>
        <ecNumber evidence="3">3.6.1.59</ecNumber>
    </recommendedName>
    <alternativeName>
        <fullName evidence="8">Decapping scavenger enzyme</fullName>
    </alternativeName>
    <alternativeName>
        <fullName evidence="7">Scavenger mRNA-decapping enzyme DcpS</fullName>
    </alternativeName>
</protein>
<dbReference type="SUPFAM" id="SSF102860">
    <property type="entry name" value="mRNA decapping enzyme DcpS N-terminal domain"/>
    <property type="match status" value="1"/>
</dbReference>
<dbReference type="Gene3D" id="3.30.428.10">
    <property type="entry name" value="HIT-like"/>
    <property type="match status" value="1"/>
</dbReference>
<feature type="active site" description="Nucleophile" evidence="10">
    <location>
        <position position="252"/>
    </location>
</feature>
<evidence type="ECO:0000256" key="1">
    <source>
        <dbReference type="ARBA" id="ARBA00004123"/>
    </source>
</evidence>
<keyword evidence="5" id="KW-0378">Hydrolase</keyword>
<feature type="binding site" evidence="11">
    <location>
        <position position="160"/>
    </location>
    <ligand>
        <name>substrate</name>
    </ligand>
</feature>
<dbReference type="Proteomes" id="UP001165080">
    <property type="component" value="Unassembled WGS sequence"/>
</dbReference>
<dbReference type="InterPro" id="IPR011145">
    <property type="entry name" value="Scavenger_mRNA_decap_enz_N"/>
</dbReference>
<dbReference type="Gene3D" id="3.30.200.40">
    <property type="entry name" value="Scavenger mRNA decapping enzyme, N-terminal domain"/>
    <property type="match status" value="1"/>
</dbReference>
<evidence type="ECO:0000256" key="7">
    <source>
        <dbReference type="ARBA" id="ARBA00029885"/>
    </source>
</evidence>
<dbReference type="FunFam" id="3.30.428.10:FF:000006">
    <property type="entry name" value="m7GpppX diphosphatase"/>
    <property type="match status" value="1"/>
</dbReference>
<dbReference type="GO" id="GO:0000932">
    <property type="term" value="C:P-body"/>
    <property type="evidence" value="ECO:0007669"/>
    <property type="project" value="TreeGrafter"/>
</dbReference>
<feature type="binding site" evidence="11">
    <location>
        <position position="180"/>
    </location>
    <ligand>
        <name>substrate</name>
    </ligand>
</feature>
<evidence type="ECO:0000313" key="12">
    <source>
        <dbReference type="EMBL" id="GLC56586.1"/>
    </source>
</evidence>
<dbReference type="GO" id="GO:0000290">
    <property type="term" value="P:deadenylation-dependent decapping of nuclear-transcribed mRNA"/>
    <property type="evidence" value="ECO:0007669"/>
    <property type="project" value="InterPro"/>
</dbReference>
<evidence type="ECO:0000256" key="10">
    <source>
        <dbReference type="PIRSR" id="PIRSR028973-1"/>
    </source>
</evidence>
<dbReference type="EMBL" id="BRXU01000016">
    <property type="protein sequence ID" value="GLC56586.1"/>
    <property type="molecule type" value="Genomic_DNA"/>
</dbReference>
<dbReference type="EC" id="3.6.1.59" evidence="3"/>
<evidence type="ECO:0000256" key="3">
    <source>
        <dbReference type="ARBA" id="ARBA00012520"/>
    </source>
</evidence>
<evidence type="ECO:0000256" key="5">
    <source>
        <dbReference type="ARBA" id="ARBA00022801"/>
    </source>
</evidence>
<evidence type="ECO:0000256" key="2">
    <source>
        <dbReference type="ARBA" id="ARBA00010208"/>
    </source>
</evidence>
<gene>
    <name evidence="12" type="primary">PLEST004124</name>
    <name evidence="12" type="ORF">PLESTB_001123800</name>
</gene>
<evidence type="ECO:0000256" key="6">
    <source>
        <dbReference type="ARBA" id="ARBA00023242"/>
    </source>
</evidence>
<name>A0A9W6BSA0_9CHLO</name>
<sequence>MMMDAVAQISQADAAKAGTLANLKDFVHTEVLFDDPMTKFTALLGRFKGREDAAVLLLSRKPFDKANLGELVGEGLTLAPDFVNDIYSKYVGRPPPEHSAITVDLIYPATEKHVNKYRQQRRSMVRETPEMYEHIVLPYIQSIPPARLQWVYNVLEKKKEVERLIFEDPDPELGFMLHPDFKWDQKQVDQLYCLAIVHRRDVSCLRALDDTHLPMLENVRDKGCKAIHDKYGVPPASLRVFVHYHPSYWHFHVHFVHAAMPAPGAAAGKAILLDDVIDNIKLFGRDYWRQRTLTYQLGEADDLWQLLGAAAGADPA</sequence>
<feature type="binding site" evidence="11">
    <location>
        <position position="182"/>
    </location>
    <ligand>
        <name>substrate</name>
    </ligand>
</feature>
<comment type="subcellular location">
    <subcellularLocation>
        <location evidence="1">Nucleus</location>
    </subcellularLocation>
</comment>
<comment type="catalytic activity">
    <reaction evidence="9">
        <text>a 5'-end (N(7)-methyl 5'-triphosphoguanosine)-ribonucleoside in mRNA + H2O = N(7)-methyl-GMP + a 5'-end diphospho-ribonucleoside in mRNA + 2 H(+)</text>
        <dbReference type="Rhea" id="RHEA:65388"/>
        <dbReference type="Rhea" id="RHEA-COMP:17165"/>
        <dbReference type="Rhea" id="RHEA-COMP:17167"/>
        <dbReference type="ChEBI" id="CHEBI:15377"/>
        <dbReference type="ChEBI" id="CHEBI:15378"/>
        <dbReference type="ChEBI" id="CHEBI:58285"/>
        <dbReference type="ChEBI" id="CHEBI:156461"/>
        <dbReference type="ChEBI" id="CHEBI:167616"/>
        <dbReference type="EC" id="3.6.1.59"/>
    </reaction>
</comment>